<dbReference type="Pfam" id="PF01381">
    <property type="entry name" value="HTH_3"/>
    <property type="match status" value="1"/>
</dbReference>
<dbReference type="InterPro" id="IPR050807">
    <property type="entry name" value="TransReg_Diox_bact_type"/>
</dbReference>
<dbReference type="Proteomes" id="UP000448292">
    <property type="component" value="Unassembled WGS sequence"/>
</dbReference>
<gene>
    <name evidence="3" type="ORF">DPQ33_12525</name>
</gene>
<dbReference type="GO" id="GO:0003677">
    <property type="term" value="F:DNA binding"/>
    <property type="evidence" value="ECO:0007669"/>
    <property type="project" value="UniProtKB-KW"/>
</dbReference>
<evidence type="ECO:0000313" key="4">
    <source>
        <dbReference type="Proteomes" id="UP000448292"/>
    </source>
</evidence>
<dbReference type="SUPFAM" id="SSF51182">
    <property type="entry name" value="RmlC-like cupins"/>
    <property type="match status" value="1"/>
</dbReference>
<dbReference type="GO" id="GO:0003700">
    <property type="term" value="F:DNA-binding transcription factor activity"/>
    <property type="evidence" value="ECO:0007669"/>
    <property type="project" value="TreeGrafter"/>
</dbReference>
<proteinExistence type="predicted"/>
<dbReference type="Gene3D" id="2.60.120.10">
    <property type="entry name" value="Jelly Rolls"/>
    <property type="match status" value="1"/>
</dbReference>
<reference evidence="3 4" key="1">
    <citation type="submission" date="2018-06" db="EMBL/GenBank/DDBJ databases">
        <title>Complete genome of Desulfovibrio indonesiensis P37SLT.</title>
        <authorList>
            <person name="Crispim J.S."/>
            <person name="Vidigal P.M.P."/>
            <person name="Silva L.C.F."/>
            <person name="Laguardia C.N."/>
            <person name="Araujo L.C."/>
            <person name="Dias R.S."/>
            <person name="Sousa M.P."/>
            <person name="Paula S.O."/>
            <person name="Silva C."/>
        </authorList>
    </citation>
    <scope>NUCLEOTIDE SEQUENCE [LARGE SCALE GENOMIC DNA]</scope>
    <source>
        <strain evidence="3 4">P37SLT</strain>
    </source>
</reference>
<dbReference type="InterPro" id="IPR010982">
    <property type="entry name" value="Lambda_DNA-bd_dom_sf"/>
</dbReference>
<dbReference type="Gene3D" id="1.10.260.40">
    <property type="entry name" value="lambda repressor-like DNA-binding domains"/>
    <property type="match status" value="1"/>
</dbReference>
<dbReference type="SMART" id="SM00530">
    <property type="entry name" value="HTH_XRE"/>
    <property type="match status" value="1"/>
</dbReference>
<feature type="domain" description="HTH cro/C1-type" evidence="2">
    <location>
        <begin position="10"/>
        <end position="64"/>
    </location>
</feature>
<dbReference type="CDD" id="cd02209">
    <property type="entry name" value="cupin_XRE_C"/>
    <property type="match status" value="1"/>
</dbReference>
<dbReference type="OrthoDB" id="5343295at2"/>
<keyword evidence="4" id="KW-1185">Reference proteome</keyword>
<sequence>MHPEKLGTRIRTYRENQELSRADLAQRADLDEAFVAALEEDNIAPSLGPLIRLARALGVRLGTFMDDDACQDICVTRKADRQNTASIHTASVSPTRNAKGKGLVFHSLGAGKTDRHMEPFYIEIHPNENGMAEGEEPLSSHEGEEFIAVLSGKVLFVHGKDRYVLEEGDSIYFNSIVPHYVGSGGDETATIHAVLYLPC</sequence>
<dbReference type="InterPro" id="IPR014710">
    <property type="entry name" value="RmlC-like_jellyroll"/>
</dbReference>
<dbReference type="InterPro" id="IPR001387">
    <property type="entry name" value="Cro/C1-type_HTH"/>
</dbReference>
<name>A0A7M3MD38_9BACT</name>
<evidence type="ECO:0000313" key="3">
    <source>
        <dbReference type="EMBL" id="TVM16434.1"/>
    </source>
</evidence>
<comment type="caution">
    <text evidence="3">The sequence shown here is derived from an EMBL/GenBank/DDBJ whole genome shotgun (WGS) entry which is preliminary data.</text>
</comment>
<organism evidence="3 4">
    <name type="scientific">Oceanidesulfovibrio indonesiensis</name>
    <dbReference type="NCBI Taxonomy" id="54767"/>
    <lineage>
        <taxon>Bacteria</taxon>
        <taxon>Pseudomonadati</taxon>
        <taxon>Thermodesulfobacteriota</taxon>
        <taxon>Desulfovibrionia</taxon>
        <taxon>Desulfovibrionales</taxon>
        <taxon>Desulfovibrionaceae</taxon>
        <taxon>Oceanidesulfovibrio</taxon>
    </lineage>
</organism>
<dbReference type="Pfam" id="PF07883">
    <property type="entry name" value="Cupin_2"/>
    <property type="match status" value="1"/>
</dbReference>
<dbReference type="PANTHER" id="PTHR46797">
    <property type="entry name" value="HTH-TYPE TRANSCRIPTIONAL REGULATOR"/>
    <property type="match status" value="1"/>
</dbReference>
<dbReference type="InterPro" id="IPR013096">
    <property type="entry name" value="Cupin_2"/>
</dbReference>
<dbReference type="RefSeq" id="WP_144303558.1">
    <property type="nucleotide sequence ID" value="NZ_QMIE01000011.1"/>
</dbReference>
<keyword evidence="1 3" id="KW-0238">DNA-binding</keyword>
<dbReference type="InterPro" id="IPR011051">
    <property type="entry name" value="RmlC_Cupin_sf"/>
</dbReference>
<protein>
    <submittedName>
        <fullName evidence="3">DNA-binding protein</fullName>
    </submittedName>
</protein>
<dbReference type="AlphaFoldDB" id="A0A7M3MD38"/>
<evidence type="ECO:0000259" key="2">
    <source>
        <dbReference type="PROSITE" id="PS50943"/>
    </source>
</evidence>
<dbReference type="PANTHER" id="PTHR46797:SF19">
    <property type="entry name" value="BLL2473 PROTEIN"/>
    <property type="match status" value="1"/>
</dbReference>
<dbReference type="EMBL" id="QMIE01000011">
    <property type="protein sequence ID" value="TVM16434.1"/>
    <property type="molecule type" value="Genomic_DNA"/>
</dbReference>
<accession>A0A7M3MD38</accession>
<dbReference type="SUPFAM" id="SSF47413">
    <property type="entry name" value="lambda repressor-like DNA-binding domains"/>
    <property type="match status" value="1"/>
</dbReference>
<dbReference type="GO" id="GO:0005829">
    <property type="term" value="C:cytosol"/>
    <property type="evidence" value="ECO:0007669"/>
    <property type="project" value="TreeGrafter"/>
</dbReference>
<dbReference type="PROSITE" id="PS50943">
    <property type="entry name" value="HTH_CROC1"/>
    <property type="match status" value="1"/>
</dbReference>
<evidence type="ECO:0000256" key="1">
    <source>
        <dbReference type="ARBA" id="ARBA00023125"/>
    </source>
</evidence>
<dbReference type="CDD" id="cd00093">
    <property type="entry name" value="HTH_XRE"/>
    <property type="match status" value="1"/>
</dbReference>